<sequence length="111" mass="12474">MSLNINQFSCPGCQQKIEPWVARRPQFTCPACGQVYLSNYRSSLKRSVLLGLFVWIGGAGLGALFIEPWQMVFAFALEFGGLLAFLAAYLFHRFSIRIVSKSDPNTVQHSR</sequence>
<dbReference type="EMBL" id="VMRY01000128">
    <property type="protein sequence ID" value="TVT48860.1"/>
    <property type="molecule type" value="Genomic_DNA"/>
</dbReference>
<gene>
    <name evidence="2" type="ORF">FHK82_17530</name>
</gene>
<accession>A0A558CJC1</accession>
<keyword evidence="1" id="KW-0472">Membrane</keyword>
<evidence type="ECO:0000313" key="3">
    <source>
        <dbReference type="Proteomes" id="UP000317355"/>
    </source>
</evidence>
<name>A0A558CJC1_9GAMM</name>
<proteinExistence type="predicted"/>
<comment type="caution">
    <text evidence="2">The sequence shown here is derived from an EMBL/GenBank/DDBJ whole genome shotgun (WGS) entry which is preliminary data.</text>
</comment>
<organism evidence="2 3">
    <name type="scientific">Sedimenticola thiotaurini</name>
    <dbReference type="NCBI Taxonomy" id="1543721"/>
    <lineage>
        <taxon>Bacteria</taxon>
        <taxon>Pseudomonadati</taxon>
        <taxon>Pseudomonadota</taxon>
        <taxon>Gammaproteobacteria</taxon>
        <taxon>Chromatiales</taxon>
        <taxon>Sedimenticolaceae</taxon>
        <taxon>Sedimenticola</taxon>
    </lineage>
</organism>
<feature type="transmembrane region" description="Helical" evidence="1">
    <location>
        <begin position="72"/>
        <end position="91"/>
    </location>
</feature>
<feature type="transmembrane region" description="Helical" evidence="1">
    <location>
        <begin position="48"/>
        <end position="66"/>
    </location>
</feature>
<protein>
    <submittedName>
        <fullName evidence="2">Uncharacterized protein</fullName>
    </submittedName>
</protein>
<keyword evidence="1" id="KW-0812">Transmembrane</keyword>
<keyword evidence="1" id="KW-1133">Transmembrane helix</keyword>
<evidence type="ECO:0000256" key="1">
    <source>
        <dbReference type="SAM" id="Phobius"/>
    </source>
</evidence>
<dbReference type="Proteomes" id="UP000317355">
    <property type="component" value="Unassembled WGS sequence"/>
</dbReference>
<evidence type="ECO:0000313" key="2">
    <source>
        <dbReference type="EMBL" id="TVT48860.1"/>
    </source>
</evidence>
<reference evidence="2 3" key="1">
    <citation type="submission" date="2019-07" db="EMBL/GenBank/DDBJ databases">
        <title>The pathways for chlorine oxyanion respiration interact through the shared metabolite chlorate.</title>
        <authorList>
            <person name="Barnum T.P."/>
            <person name="Cheng Y."/>
            <person name="Hill K.A."/>
            <person name="Lucas L.N."/>
            <person name="Carlson H.K."/>
            <person name="Coates J.D."/>
        </authorList>
    </citation>
    <scope>NUCLEOTIDE SEQUENCE [LARGE SCALE GENOMIC DNA]</scope>
    <source>
        <strain evidence="2">BK-3</strain>
    </source>
</reference>
<dbReference type="AlphaFoldDB" id="A0A558CJC1"/>